<evidence type="ECO:0000256" key="1">
    <source>
        <dbReference type="SAM" id="MobiDB-lite"/>
    </source>
</evidence>
<dbReference type="SUPFAM" id="SSF53187">
    <property type="entry name" value="Zn-dependent exopeptidases"/>
    <property type="match status" value="1"/>
</dbReference>
<evidence type="ECO:0000313" key="2">
    <source>
        <dbReference type="EMBL" id="RIA43745.1"/>
    </source>
</evidence>
<dbReference type="InterPro" id="IPR007709">
    <property type="entry name" value="N-FG_amidohydro"/>
</dbReference>
<feature type="region of interest" description="Disordered" evidence="1">
    <location>
        <begin position="1"/>
        <end position="20"/>
    </location>
</feature>
<comment type="caution">
    <text evidence="2">The sequence shown here is derived from an EMBL/GenBank/DDBJ whole genome shotgun (WGS) entry which is preliminary data.</text>
</comment>
<feature type="compositionally biased region" description="Basic and acidic residues" evidence="1">
    <location>
        <begin position="1"/>
        <end position="12"/>
    </location>
</feature>
<dbReference type="AlphaFoldDB" id="A0A397P9A9"/>
<keyword evidence="2" id="KW-0378">Hydrolase</keyword>
<evidence type="ECO:0000313" key="3">
    <source>
        <dbReference type="Proteomes" id="UP000266568"/>
    </source>
</evidence>
<proteinExistence type="predicted"/>
<dbReference type="EMBL" id="QXDC01000003">
    <property type="protein sequence ID" value="RIA43745.1"/>
    <property type="molecule type" value="Genomic_DNA"/>
</dbReference>
<reference evidence="2 3" key="1">
    <citation type="submission" date="2018-08" db="EMBL/GenBank/DDBJ databases">
        <title>Genomic Encyclopedia of Type Strains, Phase IV (KMG-IV): sequencing the most valuable type-strain genomes for metagenomic binning, comparative biology and taxonomic classification.</title>
        <authorList>
            <person name="Goeker M."/>
        </authorList>
    </citation>
    <scope>NUCLEOTIDE SEQUENCE [LARGE SCALE GENOMIC DNA]</scope>
    <source>
        <strain evidence="2 3">DSM 25527</strain>
    </source>
</reference>
<dbReference type="Pfam" id="PF05013">
    <property type="entry name" value="FGase"/>
    <property type="match status" value="1"/>
</dbReference>
<gene>
    <name evidence="2" type="ORF">DFR49_1973</name>
</gene>
<organism evidence="2 3">
    <name type="scientific">Hephaestia caeni</name>
    <dbReference type="NCBI Taxonomy" id="645617"/>
    <lineage>
        <taxon>Bacteria</taxon>
        <taxon>Pseudomonadati</taxon>
        <taxon>Pseudomonadota</taxon>
        <taxon>Alphaproteobacteria</taxon>
        <taxon>Sphingomonadales</taxon>
        <taxon>Sphingomonadaceae</taxon>
        <taxon>Hephaestia</taxon>
    </lineage>
</organism>
<keyword evidence="3" id="KW-1185">Reference proteome</keyword>
<protein>
    <submittedName>
        <fullName evidence="2">N-formylglutamate amidohydrolase</fullName>
    </submittedName>
</protein>
<dbReference type="Proteomes" id="UP000266568">
    <property type="component" value="Unassembled WGS sequence"/>
</dbReference>
<dbReference type="RefSeq" id="WP_119035559.1">
    <property type="nucleotide sequence ID" value="NZ_QXDC01000003.1"/>
</dbReference>
<accession>A0A397P9A9</accession>
<sequence length="284" mass="30626">MEDAPPFDRHGPAEPTSPVVLSVPHAGRDYPLALRAALRVPIAQLTVLEDRAVDRVALAARVGETVFVQRRARAWIDLNRAEHERDPRVDDGAAAGRQPFQSAKLRSGLGLVPRRAARSGDLWCRRFTADEIVARIRLDHRPYHAALARTLAAARARFGIAVLLDLHSMPPLGTAADTVRIVFGDRFGKSAGGRFVARLEGEADAAGLRYALNSPYAGGHILERHAAPRAGIHAVQVELCRALYLDAALDRPGKGLARTAAVLRRMIDALADEALAQPGALAAE</sequence>
<dbReference type="Gene3D" id="3.40.630.40">
    <property type="entry name" value="Zn-dependent exopeptidases"/>
    <property type="match status" value="1"/>
</dbReference>
<dbReference type="GO" id="GO:0016787">
    <property type="term" value="F:hydrolase activity"/>
    <property type="evidence" value="ECO:0007669"/>
    <property type="project" value="UniProtKB-KW"/>
</dbReference>
<name>A0A397P9A9_9SPHN</name>
<dbReference type="OrthoDB" id="9802050at2"/>